<feature type="transmembrane region" description="Helical" evidence="1">
    <location>
        <begin position="95"/>
        <end position="113"/>
    </location>
</feature>
<keyword evidence="1" id="KW-0472">Membrane</keyword>
<dbReference type="Proteomes" id="UP000580250">
    <property type="component" value="Unassembled WGS sequence"/>
</dbReference>
<reference evidence="2 3" key="1">
    <citation type="submission" date="2020-08" db="EMBL/GenBank/DDBJ databases">
        <authorList>
            <person name="Koutsovoulos G."/>
            <person name="Danchin GJ E."/>
        </authorList>
    </citation>
    <scope>NUCLEOTIDE SEQUENCE [LARGE SCALE GENOMIC DNA]</scope>
</reference>
<protein>
    <submittedName>
        <fullName evidence="2">Uncharacterized protein</fullName>
    </submittedName>
</protein>
<gene>
    <name evidence="2" type="ORF">MENT_LOCUS28789</name>
</gene>
<feature type="transmembrane region" description="Helical" evidence="1">
    <location>
        <begin position="50"/>
        <end position="75"/>
    </location>
</feature>
<dbReference type="AlphaFoldDB" id="A0A6V7VPQ1"/>
<evidence type="ECO:0000313" key="3">
    <source>
        <dbReference type="Proteomes" id="UP000580250"/>
    </source>
</evidence>
<name>A0A6V7VPQ1_MELEN</name>
<organism evidence="2 3">
    <name type="scientific">Meloidogyne enterolobii</name>
    <name type="common">Root-knot nematode worm</name>
    <name type="synonym">Meloidogyne mayaguensis</name>
    <dbReference type="NCBI Taxonomy" id="390850"/>
    <lineage>
        <taxon>Eukaryota</taxon>
        <taxon>Metazoa</taxon>
        <taxon>Ecdysozoa</taxon>
        <taxon>Nematoda</taxon>
        <taxon>Chromadorea</taxon>
        <taxon>Rhabditida</taxon>
        <taxon>Tylenchina</taxon>
        <taxon>Tylenchomorpha</taxon>
        <taxon>Tylenchoidea</taxon>
        <taxon>Meloidogynidae</taxon>
        <taxon>Meloidogyninae</taxon>
        <taxon>Meloidogyne</taxon>
    </lineage>
</organism>
<sequence length="114" mass="13410">MQSAICNPQLRTPLIRTLQPYTLLMYKPQFSERLMRRGGQSEGSCNFDVLVGYIFLTMYYIFLTNLGKFIVPFIYNIQYLFRGNHSPLLKFPVPLPVPFPPIFSVQVFICWLFF</sequence>
<dbReference type="EMBL" id="CAJEWN010000287">
    <property type="protein sequence ID" value="CAD2176947.1"/>
    <property type="molecule type" value="Genomic_DNA"/>
</dbReference>
<keyword evidence="1" id="KW-1133">Transmembrane helix</keyword>
<accession>A0A6V7VPQ1</accession>
<evidence type="ECO:0000256" key="1">
    <source>
        <dbReference type="SAM" id="Phobius"/>
    </source>
</evidence>
<comment type="caution">
    <text evidence="2">The sequence shown here is derived from an EMBL/GenBank/DDBJ whole genome shotgun (WGS) entry which is preliminary data.</text>
</comment>
<evidence type="ECO:0000313" key="2">
    <source>
        <dbReference type="EMBL" id="CAD2176947.1"/>
    </source>
</evidence>
<keyword evidence="1" id="KW-0812">Transmembrane</keyword>
<proteinExistence type="predicted"/>